<feature type="region of interest" description="Disordered" evidence="1">
    <location>
        <begin position="44"/>
        <end position="139"/>
    </location>
</feature>
<organism evidence="3 4">
    <name type="scientific">Eimeria necatrix</name>
    <dbReference type="NCBI Taxonomy" id="51315"/>
    <lineage>
        <taxon>Eukaryota</taxon>
        <taxon>Sar</taxon>
        <taxon>Alveolata</taxon>
        <taxon>Apicomplexa</taxon>
        <taxon>Conoidasida</taxon>
        <taxon>Coccidia</taxon>
        <taxon>Eucoccidiorida</taxon>
        <taxon>Eimeriorina</taxon>
        <taxon>Eimeriidae</taxon>
        <taxon>Eimeria</taxon>
    </lineage>
</organism>
<evidence type="ECO:0000256" key="1">
    <source>
        <dbReference type="SAM" id="MobiDB-lite"/>
    </source>
</evidence>
<evidence type="ECO:0000256" key="2">
    <source>
        <dbReference type="SAM" id="Phobius"/>
    </source>
</evidence>
<keyword evidence="2" id="KW-0472">Membrane</keyword>
<feature type="compositionally biased region" description="Basic residues" evidence="1">
    <location>
        <begin position="130"/>
        <end position="139"/>
    </location>
</feature>
<sequence length="139" mass="14954">MLIRGAAQFKEALFNGNPIAVATVGVIAFLLITLAARCKYAVRSSFPDSKQSTSRRRHRAPVGSSNSPTKQTASTTPPAQPKKQPKKIECETAASSNASVAKTKEESQPNPLQLNEQPEDDGGDWLVVASKKKPRPKKA</sequence>
<dbReference type="RefSeq" id="XP_013432847.1">
    <property type="nucleotide sequence ID" value="XM_013577393.1"/>
</dbReference>
<protein>
    <submittedName>
        <fullName evidence="3">Uncharacterized protein</fullName>
    </submittedName>
</protein>
<evidence type="ECO:0000313" key="3">
    <source>
        <dbReference type="EMBL" id="CDJ64380.1"/>
    </source>
</evidence>
<feature type="transmembrane region" description="Helical" evidence="2">
    <location>
        <begin position="19"/>
        <end position="36"/>
    </location>
</feature>
<dbReference type="AlphaFoldDB" id="U6MRU3"/>
<keyword evidence="4" id="KW-1185">Reference proteome</keyword>
<evidence type="ECO:0000313" key="4">
    <source>
        <dbReference type="Proteomes" id="UP000030754"/>
    </source>
</evidence>
<proteinExistence type="predicted"/>
<dbReference type="VEuPathDB" id="ToxoDB:ENH_00068540"/>
<dbReference type="OrthoDB" id="346155at2759"/>
<keyword evidence="2" id="KW-0812">Transmembrane</keyword>
<name>U6MRU3_9EIME</name>
<dbReference type="EMBL" id="HG722947">
    <property type="protein sequence ID" value="CDJ64380.1"/>
    <property type="molecule type" value="Genomic_DNA"/>
</dbReference>
<dbReference type="Proteomes" id="UP000030754">
    <property type="component" value="Unassembled WGS sequence"/>
</dbReference>
<dbReference type="GeneID" id="25476987"/>
<feature type="compositionally biased region" description="Polar residues" evidence="1">
    <location>
        <begin position="63"/>
        <end position="76"/>
    </location>
</feature>
<keyword evidence="2" id="KW-1133">Transmembrane helix</keyword>
<gene>
    <name evidence="3" type="ORF">ENH_00068540</name>
</gene>
<reference evidence="3" key="1">
    <citation type="submission" date="2013-10" db="EMBL/GenBank/DDBJ databases">
        <title>Genomic analysis of the causative agents of coccidiosis in chickens.</title>
        <authorList>
            <person name="Reid A.J."/>
            <person name="Blake D."/>
            <person name="Billington K."/>
            <person name="Browne H."/>
            <person name="Dunn M."/>
            <person name="Hung S."/>
            <person name="Kawahara F."/>
            <person name="Miranda-Saavedra D."/>
            <person name="Mourier T."/>
            <person name="Nagra H."/>
            <person name="Otto T.D."/>
            <person name="Rawlings N."/>
            <person name="Sanchez A."/>
            <person name="Sanders M."/>
            <person name="Subramaniam C."/>
            <person name="Tay Y."/>
            <person name="Dear P."/>
            <person name="Doerig C."/>
            <person name="Gruber A."/>
            <person name="Parkinson J."/>
            <person name="Shirley M."/>
            <person name="Wan K.L."/>
            <person name="Berriman M."/>
            <person name="Tomley F."/>
            <person name="Pain A."/>
        </authorList>
    </citation>
    <scope>NUCLEOTIDE SEQUENCE [LARGE SCALE GENOMIC DNA]</scope>
    <source>
        <strain evidence="3">Houghton</strain>
    </source>
</reference>
<reference evidence="3" key="2">
    <citation type="submission" date="2013-10" db="EMBL/GenBank/DDBJ databases">
        <authorList>
            <person name="Aslett M."/>
        </authorList>
    </citation>
    <scope>NUCLEOTIDE SEQUENCE [LARGE SCALE GENOMIC DNA]</scope>
    <source>
        <strain evidence="3">Houghton</strain>
    </source>
</reference>
<accession>U6MRU3</accession>